<evidence type="ECO:0000313" key="1">
    <source>
        <dbReference type="EMBL" id="OMJ71348.1"/>
    </source>
</evidence>
<gene>
    <name evidence="1" type="ORF">SteCoe_30477</name>
</gene>
<dbReference type="EMBL" id="MPUH01000999">
    <property type="protein sequence ID" value="OMJ71348.1"/>
    <property type="molecule type" value="Genomic_DNA"/>
</dbReference>
<dbReference type="InterPro" id="IPR036047">
    <property type="entry name" value="F-box-like_dom_sf"/>
</dbReference>
<dbReference type="OrthoDB" id="27842at2759"/>
<dbReference type="SUPFAM" id="SSF52047">
    <property type="entry name" value="RNI-like"/>
    <property type="match status" value="1"/>
</dbReference>
<organism evidence="1 2">
    <name type="scientific">Stentor coeruleus</name>
    <dbReference type="NCBI Taxonomy" id="5963"/>
    <lineage>
        <taxon>Eukaryota</taxon>
        <taxon>Sar</taxon>
        <taxon>Alveolata</taxon>
        <taxon>Ciliophora</taxon>
        <taxon>Postciliodesmatophora</taxon>
        <taxon>Heterotrichea</taxon>
        <taxon>Heterotrichida</taxon>
        <taxon>Stentoridae</taxon>
        <taxon>Stentor</taxon>
    </lineage>
</organism>
<accession>A0A1R2B3I8</accession>
<dbReference type="SUPFAM" id="SSF81383">
    <property type="entry name" value="F-box domain"/>
    <property type="match status" value="1"/>
</dbReference>
<name>A0A1R2B3I8_9CILI</name>
<dbReference type="InterPro" id="IPR032675">
    <property type="entry name" value="LRR_dom_sf"/>
</dbReference>
<evidence type="ECO:0000313" key="2">
    <source>
        <dbReference type="Proteomes" id="UP000187209"/>
    </source>
</evidence>
<reference evidence="1 2" key="1">
    <citation type="submission" date="2016-11" db="EMBL/GenBank/DDBJ databases">
        <title>The macronuclear genome of Stentor coeruleus: a giant cell with tiny introns.</title>
        <authorList>
            <person name="Slabodnick M."/>
            <person name="Ruby J.G."/>
            <person name="Reiff S.B."/>
            <person name="Swart E.C."/>
            <person name="Gosai S."/>
            <person name="Prabakaran S."/>
            <person name="Witkowska E."/>
            <person name="Larue G.E."/>
            <person name="Fisher S."/>
            <person name="Freeman R.M."/>
            <person name="Gunawardena J."/>
            <person name="Chu W."/>
            <person name="Stover N.A."/>
            <person name="Gregory B.D."/>
            <person name="Nowacki M."/>
            <person name="Derisi J."/>
            <person name="Roy S.W."/>
            <person name="Marshall W.F."/>
            <person name="Sood P."/>
        </authorList>
    </citation>
    <scope>NUCLEOTIDE SEQUENCE [LARGE SCALE GENOMIC DNA]</scope>
    <source>
        <strain evidence="1">WM001</strain>
    </source>
</reference>
<evidence type="ECO:0008006" key="3">
    <source>
        <dbReference type="Google" id="ProtNLM"/>
    </source>
</evidence>
<dbReference type="Proteomes" id="UP000187209">
    <property type="component" value="Unassembled WGS sequence"/>
</dbReference>
<sequence length="463" mass="53469">MSMHEANKLLQISISPKDDKLELPKSPYIPKRFTNQNIHKVSKQCISQGKLGITLLNYSSSVEGYTIYSNPPILTCIYISEAPIEALQHFWLVLQQGPSKRDAVQVQEEREKIRQKPRPNPWRLLNSDVLLIIFSFLGGKLGKYSLVCRKWAQMVGELAKSLRFNYAKDVGGDIIIRTIKRHPYLNIISLTDCRNLSLAHIKRAMGLPLRHLKRLDLERCKKINSQALFLIILNTPKLAHINLIETSVDDTFFQDLNPQVHLKNLSSISCSSLTSVGVSSIVSKYPKILKFELHVSRLTSELVSLVFRMPSLIEIKLYYETSEFIEIFKPCSQLQIVEILPTDRIEPRSDLMAFWDCLTGSDIKHIGCNLNKECLTQLIKYWPNLISARLCEYFPLPKSVTKLSLYFNEDFDNEIKHADGEKWMTSLKYLEIIMPRLEYSKTEQINTYFRKHYPCCKLLINSL</sequence>
<dbReference type="Gene3D" id="3.80.10.10">
    <property type="entry name" value="Ribonuclease Inhibitor"/>
    <property type="match status" value="1"/>
</dbReference>
<protein>
    <recommendedName>
        <fullName evidence="3">F-box domain-containing protein</fullName>
    </recommendedName>
</protein>
<proteinExistence type="predicted"/>
<dbReference type="AlphaFoldDB" id="A0A1R2B3I8"/>
<comment type="caution">
    <text evidence="1">The sequence shown here is derived from an EMBL/GenBank/DDBJ whole genome shotgun (WGS) entry which is preliminary data.</text>
</comment>
<keyword evidence="2" id="KW-1185">Reference proteome</keyword>